<evidence type="ECO:0008006" key="5">
    <source>
        <dbReference type="Google" id="ProtNLM"/>
    </source>
</evidence>
<proteinExistence type="predicted"/>
<evidence type="ECO:0000313" key="3">
    <source>
        <dbReference type="EMBL" id="MFC4311350.1"/>
    </source>
</evidence>
<feature type="region of interest" description="Disordered" evidence="1">
    <location>
        <begin position="1"/>
        <end position="29"/>
    </location>
</feature>
<gene>
    <name evidence="3" type="ORF">ACFPN2_19785</name>
</gene>
<protein>
    <recommendedName>
        <fullName evidence="5">Energy transducer TonB</fullName>
    </recommendedName>
</protein>
<dbReference type="Proteomes" id="UP001595904">
    <property type="component" value="Unassembled WGS sequence"/>
</dbReference>
<feature type="transmembrane region" description="Helical" evidence="2">
    <location>
        <begin position="49"/>
        <end position="67"/>
    </location>
</feature>
<keyword evidence="4" id="KW-1185">Reference proteome</keyword>
<comment type="caution">
    <text evidence="3">The sequence shown here is derived from an EMBL/GenBank/DDBJ whole genome shotgun (WGS) entry which is preliminary data.</text>
</comment>
<sequence>MHQLSAMRSAGASGEPPTEPSSQTGLYWQGGPIVTARDFLYDERVSRPAIVAVVVGMHLAALLIPLVEKRRVIDHDFQGPGYVRLILEQSRPLRLPPPPKIAPPQGIVMSPPPPALAPLDATNAATPAGSAMAPPDWKQSGADAAADAARDNYRTLGPPPKEPQVKLPPSPFAGPPRHKFAETDEDSLRNPILWLSEHCYMRPRDLQAQPGDPFGEVPMTFCSFSLGKKQARGDLFEHLRKPQPVP</sequence>
<evidence type="ECO:0000313" key="4">
    <source>
        <dbReference type="Proteomes" id="UP001595904"/>
    </source>
</evidence>
<feature type="compositionally biased region" description="Pro residues" evidence="1">
    <location>
        <begin position="157"/>
        <end position="174"/>
    </location>
</feature>
<organism evidence="3 4">
    <name type="scientific">Steroidobacter flavus</name>
    <dbReference type="NCBI Taxonomy" id="1842136"/>
    <lineage>
        <taxon>Bacteria</taxon>
        <taxon>Pseudomonadati</taxon>
        <taxon>Pseudomonadota</taxon>
        <taxon>Gammaproteobacteria</taxon>
        <taxon>Steroidobacterales</taxon>
        <taxon>Steroidobacteraceae</taxon>
        <taxon>Steroidobacter</taxon>
    </lineage>
</organism>
<accession>A0ABV8SW66</accession>
<evidence type="ECO:0000256" key="2">
    <source>
        <dbReference type="SAM" id="Phobius"/>
    </source>
</evidence>
<dbReference type="EMBL" id="JBHSDU010000003">
    <property type="protein sequence ID" value="MFC4311350.1"/>
    <property type="molecule type" value="Genomic_DNA"/>
</dbReference>
<name>A0ABV8SW66_9GAMM</name>
<keyword evidence="2" id="KW-1133">Transmembrane helix</keyword>
<reference evidence="4" key="1">
    <citation type="journal article" date="2019" name="Int. J. Syst. Evol. Microbiol.">
        <title>The Global Catalogue of Microorganisms (GCM) 10K type strain sequencing project: providing services to taxonomists for standard genome sequencing and annotation.</title>
        <authorList>
            <consortium name="The Broad Institute Genomics Platform"/>
            <consortium name="The Broad Institute Genome Sequencing Center for Infectious Disease"/>
            <person name="Wu L."/>
            <person name="Ma J."/>
        </authorList>
    </citation>
    <scope>NUCLEOTIDE SEQUENCE [LARGE SCALE GENOMIC DNA]</scope>
    <source>
        <strain evidence="4">CGMCC 1.10759</strain>
    </source>
</reference>
<evidence type="ECO:0000256" key="1">
    <source>
        <dbReference type="SAM" id="MobiDB-lite"/>
    </source>
</evidence>
<dbReference type="RefSeq" id="WP_380599610.1">
    <property type="nucleotide sequence ID" value="NZ_JBHSDU010000003.1"/>
</dbReference>
<feature type="region of interest" description="Disordered" evidence="1">
    <location>
        <begin position="126"/>
        <end position="185"/>
    </location>
</feature>
<keyword evidence="2" id="KW-0812">Transmembrane</keyword>
<keyword evidence="2" id="KW-0472">Membrane</keyword>